<reference evidence="2 3" key="1">
    <citation type="journal article" date="2019" name="Environ. Microbiol.">
        <title>At the nexus of three kingdoms: the genome of the mycorrhizal fungus Gigaspora margarita provides insights into plant, endobacterial and fungal interactions.</title>
        <authorList>
            <person name="Venice F."/>
            <person name="Ghignone S."/>
            <person name="Salvioli di Fossalunga A."/>
            <person name="Amselem J."/>
            <person name="Novero M."/>
            <person name="Xianan X."/>
            <person name="Sedzielewska Toro K."/>
            <person name="Morin E."/>
            <person name="Lipzen A."/>
            <person name="Grigoriev I.V."/>
            <person name="Henrissat B."/>
            <person name="Martin F.M."/>
            <person name="Bonfante P."/>
        </authorList>
    </citation>
    <scope>NUCLEOTIDE SEQUENCE [LARGE SCALE GENOMIC DNA]</scope>
    <source>
        <strain evidence="2 3">BEG34</strain>
    </source>
</reference>
<dbReference type="AlphaFoldDB" id="A0A8H4AT71"/>
<proteinExistence type="predicted"/>
<dbReference type="EMBL" id="WTPW01000250">
    <property type="protein sequence ID" value="KAF0530347.1"/>
    <property type="molecule type" value="Genomic_DNA"/>
</dbReference>
<dbReference type="OrthoDB" id="2348535at2759"/>
<evidence type="ECO:0000313" key="3">
    <source>
        <dbReference type="Proteomes" id="UP000439903"/>
    </source>
</evidence>
<feature type="region of interest" description="Disordered" evidence="1">
    <location>
        <begin position="255"/>
        <end position="337"/>
    </location>
</feature>
<gene>
    <name evidence="2" type="ORF">F8M41_012192</name>
</gene>
<name>A0A8H4AT71_GIGMA</name>
<feature type="compositionally biased region" description="Basic and acidic residues" evidence="1">
    <location>
        <begin position="328"/>
        <end position="337"/>
    </location>
</feature>
<accession>A0A8H4AT71</accession>
<evidence type="ECO:0000313" key="2">
    <source>
        <dbReference type="EMBL" id="KAF0530347.1"/>
    </source>
</evidence>
<protein>
    <submittedName>
        <fullName evidence="2">Uncharacterized protein</fullName>
    </submittedName>
</protein>
<sequence length="337" mass="39672">MNYWKGVEGWRMTEVDNLREIQRDQDRKIIELGDTIEFLRNQDRKIIEFEDTLKVLRGSCSSSVDEIGNLQVLSYHGSMVQEQDDWEERNISESSSAAQQRLAPASNEALENFEDDHERKKALQREIFYILREKDEEFRLNFNETWKDQKDRLIQNTIPTLFNLLGQRFNTDQTELANILWQRLKSSRSTQFIRQNPSQGKVFDEHPGEEKDEKGRMYVNVHSLSWRLSELIHLLHNILDLVTVPNYKHPCQRSHMMRVAQPDSVPDWTAGRENKESDYSEEEDKEDEEDDDDDNDENEDEDSNEKRGSGGRNGDDKRSGKRLAIDVIEERPNKRIA</sequence>
<evidence type="ECO:0000256" key="1">
    <source>
        <dbReference type="SAM" id="MobiDB-lite"/>
    </source>
</evidence>
<comment type="caution">
    <text evidence="2">The sequence shown here is derived from an EMBL/GenBank/DDBJ whole genome shotgun (WGS) entry which is preliminary data.</text>
</comment>
<dbReference type="Proteomes" id="UP000439903">
    <property type="component" value="Unassembled WGS sequence"/>
</dbReference>
<feature type="region of interest" description="Disordered" evidence="1">
    <location>
        <begin position="192"/>
        <end position="213"/>
    </location>
</feature>
<feature type="compositionally biased region" description="Basic and acidic residues" evidence="1">
    <location>
        <begin position="304"/>
        <end position="318"/>
    </location>
</feature>
<keyword evidence="3" id="KW-1185">Reference proteome</keyword>
<organism evidence="2 3">
    <name type="scientific">Gigaspora margarita</name>
    <dbReference type="NCBI Taxonomy" id="4874"/>
    <lineage>
        <taxon>Eukaryota</taxon>
        <taxon>Fungi</taxon>
        <taxon>Fungi incertae sedis</taxon>
        <taxon>Mucoromycota</taxon>
        <taxon>Glomeromycotina</taxon>
        <taxon>Glomeromycetes</taxon>
        <taxon>Diversisporales</taxon>
        <taxon>Gigasporaceae</taxon>
        <taxon>Gigaspora</taxon>
    </lineage>
</organism>
<feature type="compositionally biased region" description="Acidic residues" evidence="1">
    <location>
        <begin position="279"/>
        <end position="303"/>
    </location>
</feature>
<feature type="compositionally biased region" description="Basic and acidic residues" evidence="1">
    <location>
        <begin position="202"/>
        <end position="213"/>
    </location>
</feature>